<accession>A0A7H0VIJ5</accession>
<dbReference type="InterPro" id="IPR003718">
    <property type="entry name" value="OsmC/Ohr_fam"/>
</dbReference>
<evidence type="ECO:0000313" key="2">
    <source>
        <dbReference type="EMBL" id="QNR25543.1"/>
    </source>
</evidence>
<protein>
    <submittedName>
        <fullName evidence="2">OsmC family protein</fullName>
    </submittedName>
</protein>
<sequence>MHTEKIRFSSPEGHELAGILDRAPGFIHGPTALFAHCFTCGKDLKAIRNLSLALGQHGINTLRFDFTGLGQSEGEFRDTNFSSNLEDLLAAAEYLKSRNCAPEILIGHSLGGAAVLMAAQKIPSVKAVVTIGAPSEAHHVQHLFEEKLEEIKGTGEAKVSISGRPLTIKRQFIQDLGAYSISEKLSTWRNRALLVLHSPQDRIVGIENAREIYKAAHHPKSFVSLDGADHLLSDEADSRYVGELIASWSERYLNSQKSPPPLKSDSLVLAQIDREPFVSQIKAGDFLLLADEPEDLGGQNRGPNPYEYLATALAACTVMTLRMYADRKGWPLEEARVHIAFDADYKQDALECENQKPKLGKFTRRIEFIGDLDEKQEERLLQIANRCPVHRNLEAGMSIETKKLEPS</sequence>
<dbReference type="SUPFAM" id="SSF53474">
    <property type="entry name" value="alpha/beta-Hydrolases"/>
    <property type="match status" value="1"/>
</dbReference>
<dbReference type="Gene3D" id="3.30.300.20">
    <property type="match status" value="1"/>
</dbReference>
<dbReference type="Pfam" id="PF02566">
    <property type="entry name" value="OsmC"/>
    <property type="match status" value="1"/>
</dbReference>
<dbReference type="Gene3D" id="3.40.50.1820">
    <property type="entry name" value="alpha/beta hydrolase"/>
    <property type="match status" value="1"/>
</dbReference>
<dbReference type="KEGG" id="chyd:H4K34_06795"/>
<dbReference type="InterPro" id="IPR036102">
    <property type="entry name" value="OsmC/Ohrsf"/>
</dbReference>
<dbReference type="EMBL" id="CP060139">
    <property type="protein sequence ID" value="QNR25543.1"/>
    <property type="molecule type" value="Genomic_DNA"/>
</dbReference>
<dbReference type="AlphaFoldDB" id="A0A7H0VIJ5"/>
<dbReference type="InterPro" id="IPR029058">
    <property type="entry name" value="AB_hydrolase_fold"/>
</dbReference>
<dbReference type="Proteomes" id="UP000516305">
    <property type="component" value="Chromosome"/>
</dbReference>
<gene>
    <name evidence="2" type="ORF">H4K34_06795</name>
</gene>
<reference evidence="2 3" key="1">
    <citation type="submission" date="2020-08" db="EMBL/GenBank/DDBJ databases">
        <title>Croceimicrobium hydrocarbonivorans gen. nov., sp. nov., a novel marine bacterium isolated from a bacterial consortium that degrades polyethylene terephthalate.</title>
        <authorList>
            <person name="Liu R."/>
        </authorList>
    </citation>
    <scope>NUCLEOTIDE SEQUENCE [LARGE SCALE GENOMIC DNA]</scope>
    <source>
        <strain evidence="2 3">A20-9</strain>
    </source>
</reference>
<dbReference type="PANTHER" id="PTHR39624:SF2">
    <property type="entry name" value="OSMC-LIKE PROTEIN"/>
    <property type="match status" value="1"/>
</dbReference>
<evidence type="ECO:0000259" key="1">
    <source>
        <dbReference type="Pfam" id="PF12146"/>
    </source>
</evidence>
<feature type="domain" description="Serine aminopeptidase S33" evidence="1">
    <location>
        <begin position="48"/>
        <end position="139"/>
    </location>
</feature>
<dbReference type="SUPFAM" id="SSF82784">
    <property type="entry name" value="OsmC-like"/>
    <property type="match status" value="1"/>
</dbReference>
<evidence type="ECO:0000313" key="3">
    <source>
        <dbReference type="Proteomes" id="UP000516305"/>
    </source>
</evidence>
<dbReference type="Pfam" id="PF12146">
    <property type="entry name" value="Hydrolase_4"/>
    <property type="match status" value="1"/>
</dbReference>
<dbReference type="PANTHER" id="PTHR39624">
    <property type="entry name" value="PROTEIN INVOLVED IN RIMO-MEDIATED BETA-METHYLTHIOLATION OF RIBOSOMAL PROTEIN S12 YCAO"/>
    <property type="match status" value="1"/>
</dbReference>
<dbReference type="InterPro" id="IPR022742">
    <property type="entry name" value="Hydrolase_4"/>
</dbReference>
<dbReference type="RefSeq" id="WP_210760070.1">
    <property type="nucleotide sequence ID" value="NZ_CP060139.1"/>
</dbReference>
<keyword evidence="3" id="KW-1185">Reference proteome</keyword>
<name>A0A7H0VIJ5_9FLAO</name>
<proteinExistence type="predicted"/>
<organism evidence="2 3">
    <name type="scientific">Croceimicrobium hydrocarbonivorans</name>
    <dbReference type="NCBI Taxonomy" id="2761580"/>
    <lineage>
        <taxon>Bacteria</taxon>
        <taxon>Pseudomonadati</taxon>
        <taxon>Bacteroidota</taxon>
        <taxon>Flavobacteriia</taxon>
        <taxon>Flavobacteriales</taxon>
        <taxon>Owenweeksiaceae</taxon>
        <taxon>Croceimicrobium</taxon>
    </lineage>
</organism>
<dbReference type="InterPro" id="IPR015946">
    <property type="entry name" value="KH_dom-like_a/b"/>
</dbReference>